<dbReference type="AlphaFoldDB" id="A0AAC9N0D0"/>
<evidence type="ECO:0000313" key="2">
    <source>
        <dbReference type="Proteomes" id="UP000095210"/>
    </source>
</evidence>
<gene>
    <name evidence="1" type="ORF">TL08_23395</name>
</gene>
<dbReference type="Proteomes" id="UP000095210">
    <property type="component" value="Chromosome"/>
</dbReference>
<sequence length="102" mass="10905">MGDPIGMPAGWFGPTAGSAAEPLVLLVALGMPGRDGRLVLWMTGRRVRYLLAGPLAGSLAGNRRTLALLPWGGRRSLTRPTTGMMLLLTRRRLPGDLLVSRT</sequence>
<proteinExistence type="predicted"/>
<dbReference type="KEGG" id="ahm:TL08_23395"/>
<reference evidence="2" key="1">
    <citation type="submission" date="2016-03" db="EMBL/GenBank/DDBJ databases">
        <title>Complete genome sequence of the type strain Actinoalloteichus hymeniacidonis DSM 45092.</title>
        <authorList>
            <person name="Schaffert L."/>
            <person name="Albersmeier A."/>
            <person name="Winkler A."/>
            <person name="Kalinowski J."/>
            <person name="Zotchev S."/>
            <person name="Ruckert C."/>
        </authorList>
    </citation>
    <scope>NUCLEOTIDE SEQUENCE [LARGE SCALE GENOMIC DNA]</scope>
    <source>
        <strain evidence="2">HPA177(T) (DSM 45092(T))</strain>
    </source>
</reference>
<name>A0AAC9N0D0_9PSEU</name>
<keyword evidence="2" id="KW-1185">Reference proteome</keyword>
<organism evidence="1 2">
    <name type="scientific">Actinoalloteichus hymeniacidonis</name>
    <dbReference type="NCBI Taxonomy" id="340345"/>
    <lineage>
        <taxon>Bacteria</taxon>
        <taxon>Bacillati</taxon>
        <taxon>Actinomycetota</taxon>
        <taxon>Actinomycetes</taxon>
        <taxon>Pseudonocardiales</taxon>
        <taxon>Pseudonocardiaceae</taxon>
        <taxon>Actinoalloteichus</taxon>
    </lineage>
</organism>
<evidence type="ECO:0000313" key="1">
    <source>
        <dbReference type="EMBL" id="AOS65459.1"/>
    </source>
</evidence>
<dbReference type="EMBL" id="CP014859">
    <property type="protein sequence ID" value="AOS65459.1"/>
    <property type="molecule type" value="Genomic_DNA"/>
</dbReference>
<accession>A0AAC9N0D0</accession>
<protein>
    <submittedName>
        <fullName evidence="1">Uncharacterized protein</fullName>
    </submittedName>
</protein>